<evidence type="ECO:0008006" key="5">
    <source>
        <dbReference type="Google" id="ProtNLM"/>
    </source>
</evidence>
<feature type="chain" id="PRO_5003467983" description="Tetratricopeptide repeat protein" evidence="2">
    <location>
        <begin position="22"/>
        <end position="708"/>
    </location>
</feature>
<dbReference type="KEGG" id="phl:KKY_992"/>
<dbReference type="InterPro" id="IPR019734">
    <property type="entry name" value="TPR_rpt"/>
</dbReference>
<keyword evidence="4" id="KW-1185">Reference proteome</keyword>
<dbReference type="SMART" id="SM00028">
    <property type="entry name" value="TPR"/>
    <property type="match status" value="5"/>
</dbReference>
<feature type="region of interest" description="Disordered" evidence="1">
    <location>
        <begin position="469"/>
        <end position="515"/>
    </location>
</feature>
<evidence type="ECO:0000313" key="4">
    <source>
        <dbReference type="Proteomes" id="UP000008850"/>
    </source>
</evidence>
<dbReference type="HOGENOM" id="CLU_022712_0_0_5"/>
<dbReference type="Gene3D" id="1.25.40.10">
    <property type="entry name" value="Tetratricopeptide repeat domain"/>
    <property type="match status" value="2"/>
</dbReference>
<dbReference type="eggNOG" id="COG0457">
    <property type="taxonomic scope" value="Bacteria"/>
</dbReference>
<feature type="compositionally biased region" description="Low complexity" evidence="1">
    <location>
        <begin position="24"/>
        <end position="39"/>
    </location>
</feature>
<sequence length="708" mass="76139">MIRASTIAVSAGLLMLLGAGAAAQDAPVPAPSPVAQAQPIPAPSDPVEEPSQQTAPAARVDETALRYFAREGDQRRVEAEIARLRTLYPDWEPPENLLANDYVPDPAIEQIWTLYSEGDFAGARAAIAEKRVADPSWQPTEDMLRSLELGEAGQRMRNASDSAQYETVVSIAANMPELLTCTNVDLLWRLAEAFVETGNVQRAVDAYTYVLTNCEDTQERLATVQQASERLEAEQLDGLLALERMGTNGAGEFEPIRLALARDALVSVLAGQSPRAPNEDVRRLEASVASTGDAEDLRLLGWYALNQHRPTPALDWFERAMDADPSVLSANGLGVALLDLDRPGEAEEILSAYEGETEEMTQLYLSAAAATLAQTPRVELDPEVLERIVAIAYSNRHVQTAQELGWYALAFNQPQTAIAWFDTALDWDETDEGSAFGVVVASDQLGDDARVAEIKAAWSTRSQRIAEFGTPAAQDESRSTQSQTQAPARSAPATPARAQVTPATENRSVSAAQPAVAVTATRDSASVATSAPTAITVNAQGCSNHVPPGSFSPGQALSRGWCLMELLRPAEAVEAFARALQSSASATRSDAAYGQALAYVRMGLPEHASVAAAAAPQSQARSVELQTAILTLTALSAYNTGDYRRALMALDERSLYAVERNDLLTLRAWSYYHLGRYVEAEQIFGAVAATGYGQALEGFYAAQGRIRR</sequence>
<gene>
    <name evidence="3" type="ordered locus">KKY_992</name>
</gene>
<proteinExistence type="predicted"/>
<dbReference type="InterPro" id="IPR011990">
    <property type="entry name" value="TPR-like_helical_dom_sf"/>
</dbReference>
<accession>G4RFY4</accession>
<dbReference type="Pfam" id="PF13432">
    <property type="entry name" value="TPR_16"/>
    <property type="match status" value="2"/>
</dbReference>
<feature type="region of interest" description="Disordered" evidence="1">
    <location>
        <begin position="24"/>
        <end position="57"/>
    </location>
</feature>
<evidence type="ECO:0000313" key="3">
    <source>
        <dbReference type="EMBL" id="AEQ51027.1"/>
    </source>
</evidence>
<dbReference type="STRING" id="1082931.KKY_992"/>
<dbReference type="PATRIC" id="fig|1082931.4.peg.981"/>
<evidence type="ECO:0000256" key="2">
    <source>
        <dbReference type="SAM" id="SignalP"/>
    </source>
</evidence>
<feature type="compositionally biased region" description="Low complexity" evidence="1">
    <location>
        <begin position="479"/>
        <end position="498"/>
    </location>
</feature>
<dbReference type="Proteomes" id="UP000008850">
    <property type="component" value="Chromosome"/>
</dbReference>
<organism evidence="3 4">
    <name type="scientific">Pelagibacterium halotolerans (strain DSM 22347 / JCM 15775 / CGMCC 1.7692 / B2)</name>
    <dbReference type="NCBI Taxonomy" id="1082931"/>
    <lineage>
        <taxon>Bacteria</taxon>
        <taxon>Pseudomonadati</taxon>
        <taxon>Pseudomonadota</taxon>
        <taxon>Alphaproteobacteria</taxon>
        <taxon>Hyphomicrobiales</taxon>
        <taxon>Devosiaceae</taxon>
        <taxon>Pelagibacterium</taxon>
    </lineage>
</organism>
<dbReference type="EMBL" id="CP003075">
    <property type="protein sequence ID" value="AEQ51027.1"/>
    <property type="molecule type" value="Genomic_DNA"/>
</dbReference>
<feature type="compositionally biased region" description="Polar residues" evidence="1">
    <location>
        <begin position="501"/>
        <end position="511"/>
    </location>
</feature>
<dbReference type="RefSeq" id="WP_014130176.1">
    <property type="nucleotide sequence ID" value="NC_016078.1"/>
</dbReference>
<reference evidence="3 4" key="1">
    <citation type="journal article" date="2012" name="J. Bacteriol.">
        <title>Complete genome sequence of Pelagibacterium halotolerans B2T.</title>
        <authorList>
            <person name="Huo Y.Y."/>
            <person name="Cheng H."/>
            <person name="Han X.F."/>
            <person name="Jiang X.W."/>
            <person name="Sun C."/>
            <person name="Zhang X.Q."/>
            <person name="Zhu X.F."/>
            <person name="Liu Y.F."/>
            <person name="Li P.F."/>
            <person name="Ni P.X."/>
            <person name="Wu M."/>
        </authorList>
    </citation>
    <scope>NUCLEOTIDE SEQUENCE [LARGE SCALE GENOMIC DNA]</scope>
    <source>
        <strain evidence="4">DSM 22347 / JCM 15775 / CGMCC 1.7692 / B2</strain>
    </source>
</reference>
<feature type="signal peptide" evidence="2">
    <location>
        <begin position="1"/>
        <end position="21"/>
    </location>
</feature>
<keyword evidence="2" id="KW-0732">Signal</keyword>
<dbReference type="SUPFAM" id="SSF48452">
    <property type="entry name" value="TPR-like"/>
    <property type="match status" value="2"/>
</dbReference>
<dbReference type="Pfam" id="PF13174">
    <property type="entry name" value="TPR_6"/>
    <property type="match status" value="1"/>
</dbReference>
<protein>
    <recommendedName>
        <fullName evidence="5">Tetratricopeptide repeat protein</fullName>
    </recommendedName>
</protein>
<evidence type="ECO:0000256" key="1">
    <source>
        <dbReference type="SAM" id="MobiDB-lite"/>
    </source>
</evidence>
<dbReference type="AlphaFoldDB" id="G4RFY4"/>
<name>G4RFY4_PELHB</name>